<proteinExistence type="predicted"/>
<dbReference type="Proteomes" id="UP000304953">
    <property type="component" value="Unassembled WGS sequence"/>
</dbReference>
<organism evidence="1 2">
    <name type="scientific">Petralouisia muris</name>
    <dbReference type="NCBI Taxonomy" id="3032872"/>
    <lineage>
        <taxon>Bacteria</taxon>
        <taxon>Bacillati</taxon>
        <taxon>Bacillota</taxon>
        <taxon>Clostridia</taxon>
        <taxon>Lachnospirales</taxon>
        <taxon>Lachnospiraceae</taxon>
        <taxon>Petralouisia</taxon>
    </lineage>
</organism>
<name>A0AC61RLI3_9FIRM</name>
<comment type="caution">
    <text evidence="1">The sequence shown here is derived from an EMBL/GenBank/DDBJ whole genome shotgun (WGS) entry which is preliminary data.</text>
</comment>
<reference evidence="1" key="1">
    <citation type="submission" date="2019-04" db="EMBL/GenBank/DDBJ databases">
        <title>Microbes associate with the intestines of laboratory mice.</title>
        <authorList>
            <person name="Navarre W."/>
            <person name="Wong E."/>
            <person name="Huang K."/>
            <person name="Tropini C."/>
            <person name="Ng K."/>
            <person name="Yu B."/>
        </authorList>
    </citation>
    <scope>NUCLEOTIDE SEQUENCE</scope>
    <source>
        <strain evidence="1">NM01_1-7b</strain>
    </source>
</reference>
<evidence type="ECO:0000313" key="2">
    <source>
        <dbReference type="Proteomes" id="UP000304953"/>
    </source>
</evidence>
<gene>
    <name evidence="1" type="ORF">E5329_28690</name>
</gene>
<accession>A0AC61RLI3</accession>
<sequence length="62" mass="7489">MTERIKEQIEAIRQSGETNMLDTRMVQWIANRESYYELVIYLEEHREEYANYIFTGEAPEAE</sequence>
<keyword evidence="2" id="KW-1185">Reference proteome</keyword>
<evidence type="ECO:0000313" key="1">
    <source>
        <dbReference type="EMBL" id="TGY85808.1"/>
    </source>
</evidence>
<protein>
    <submittedName>
        <fullName evidence="1">DUF5049 domain-containing protein</fullName>
    </submittedName>
</protein>
<dbReference type="EMBL" id="SRYA01000172">
    <property type="protein sequence ID" value="TGY85808.1"/>
    <property type="molecule type" value="Genomic_DNA"/>
</dbReference>